<keyword evidence="1" id="KW-0378">Hydrolase</keyword>
<comment type="caution">
    <text evidence="1">The sequence shown here is derived from an EMBL/GenBank/DDBJ whole genome shotgun (WGS) entry which is preliminary data.</text>
</comment>
<dbReference type="GO" id="GO:0030246">
    <property type="term" value="F:carbohydrate binding"/>
    <property type="evidence" value="ECO:0007669"/>
    <property type="project" value="InterPro"/>
</dbReference>
<dbReference type="OrthoDB" id="5503306at2"/>
<dbReference type="EMBL" id="RAWG01000030">
    <property type="protein sequence ID" value="RKH45814.1"/>
    <property type="molecule type" value="Genomic_DNA"/>
</dbReference>
<keyword evidence="1" id="KW-0645">Protease</keyword>
<dbReference type="InterPro" id="IPR013784">
    <property type="entry name" value="Carb-bd-like_fold"/>
</dbReference>
<dbReference type="RefSeq" id="WP_120624472.1">
    <property type="nucleotide sequence ID" value="NZ_RAWG01000030.1"/>
</dbReference>
<dbReference type="GO" id="GO:0004180">
    <property type="term" value="F:carboxypeptidase activity"/>
    <property type="evidence" value="ECO:0007669"/>
    <property type="project" value="UniProtKB-KW"/>
</dbReference>
<proteinExistence type="predicted"/>
<keyword evidence="1" id="KW-0121">Carboxypeptidase</keyword>
<reference evidence="2" key="1">
    <citation type="submission" date="2018-09" db="EMBL/GenBank/DDBJ databases">
        <authorList>
            <person name="Livingstone P.G."/>
            <person name="Whitworth D.E."/>
        </authorList>
    </citation>
    <scope>NUCLEOTIDE SEQUENCE [LARGE SCALE GENOMIC DNA]</scope>
    <source>
        <strain evidence="2">CA040B</strain>
    </source>
</reference>
<accession>A0A3A8P260</accession>
<sequence length="304" mass="31614">MRHSISRLPLTLLALGLAACGSLDNAPFQAGTVHGRLTQFDPAVAVVSVMGAPDVRATVDADGRFTLHDVPAGPAELFIVAAADKAARVPLTVQGGQSVEVADVEPGPASTLSVKVRARGNLKIKQGQASVDDTPLADLPLDDDGNRRVGPLPDGCYTLSISAPDFPKRSLLDCVGGGQQKLLKVELLPDEAYAGKGCAQTGCANDSVCAPNGKCVECLDDSACGSPLVCRGFRCEGPGPQCASCNGNWQCAEDTRCEDVPGDEMACVAKCGSGRPPCDMGFTCQQERCLPDPAHTTTCQAYRQ</sequence>
<name>A0A3A8P260_9BACT</name>
<organism evidence="1 2">
    <name type="scientific">Corallococcus sicarius</name>
    <dbReference type="NCBI Taxonomy" id="2316726"/>
    <lineage>
        <taxon>Bacteria</taxon>
        <taxon>Pseudomonadati</taxon>
        <taxon>Myxococcota</taxon>
        <taxon>Myxococcia</taxon>
        <taxon>Myxococcales</taxon>
        <taxon>Cystobacterineae</taxon>
        <taxon>Myxococcaceae</taxon>
        <taxon>Corallococcus</taxon>
    </lineage>
</organism>
<evidence type="ECO:0000313" key="2">
    <source>
        <dbReference type="Proteomes" id="UP000273405"/>
    </source>
</evidence>
<dbReference type="SUPFAM" id="SSF49452">
    <property type="entry name" value="Starch-binding domain-like"/>
    <property type="match status" value="1"/>
</dbReference>
<gene>
    <name evidence="1" type="ORF">D7X12_06955</name>
</gene>
<dbReference type="AlphaFoldDB" id="A0A3A8P260"/>
<keyword evidence="2" id="KW-1185">Reference proteome</keyword>
<protein>
    <submittedName>
        <fullName evidence="1">Carboxypeptidase regulatory-like domain-containing protein</fullName>
    </submittedName>
</protein>
<dbReference type="Proteomes" id="UP000273405">
    <property type="component" value="Unassembled WGS sequence"/>
</dbReference>
<dbReference type="PROSITE" id="PS51257">
    <property type="entry name" value="PROKAR_LIPOPROTEIN"/>
    <property type="match status" value="1"/>
</dbReference>
<evidence type="ECO:0000313" key="1">
    <source>
        <dbReference type="EMBL" id="RKH45814.1"/>
    </source>
</evidence>